<organism evidence="12 13">
    <name type="scientific">Paenibacillus nanensis</name>
    <dbReference type="NCBI Taxonomy" id="393251"/>
    <lineage>
        <taxon>Bacteria</taxon>
        <taxon>Bacillati</taxon>
        <taxon>Bacillota</taxon>
        <taxon>Bacilli</taxon>
        <taxon>Bacillales</taxon>
        <taxon>Paenibacillaceae</taxon>
        <taxon>Paenibacillus</taxon>
    </lineage>
</organism>
<evidence type="ECO:0000256" key="3">
    <source>
        <dbReference type="ARBA" id="ARBA00022553"/>
    </source>
</evidence>
<feature type="transmembrane region" description="Helical" evidence="9">
    <location>
        <begin position="12"/>
        <end position="31"/>
    </location>
</feature>
<evidence type="ECO:0000256" key="9">
    <source>
        <dbReference type="PROSITE-ProRule" id="PRU00244"/>
    </source>
</evidence>
<feature type="transmembrane region" description="Helical" evidence="9">
    <location>
        <begin position="43"/>
        <end position="64"/>
    </location>
</feature>
<keyword evidence="4" id="KW-0808">Transferase</keyword>
<dbReference type="Pfam" id="PF00512">
    <property type="entry name" value="HisKA"/>
    <property type="match status" value="1"/>
</dbReference>
<dbReference type="Proteomes" id="UP000266482">
    <property type="component" value="Unassembled WGS sequence"/>
</dbReference>
<feature type="transmembrane region" description="Helical" evidence="9">
    <location>
        <begin position="109"/>
        <end position="126"/>
    </location>
</feature>
<dbReference type="PROSITE" id="PS50109">
    <property type="entry name" value="HIS_KIN"/>
    <property type="match status" value="1"/>
</dbReference>
<dbReference type="InterPro" id="IPR036097">
    <property type="entry name" value="HisK_dim/P_sf"/>
</dbReference>
<evidence type="ECO:0000256" key="7">
    <source>
        <dbReference type="ARBA" id="ARBA00022840"/>
    </source>
</evidence>
<gene>
    <name evidence="12" type="ORF">D3P08_01345</name>
</gene>
<dbReference type="InterPro" id="IPR003594">
    <property type="entry name" value="HATPase_dom"/>
</dbReference>
<evidence type="ECO:0000256" key="2">
    <source>
        <dbReference type="ARBA" id="ARBA00012438"/>
    </source>
</evidence>
<dbReference type="CDD" id="cd00082">
    <property type="entry name" value="HisKA"/>
    <property type="match status" value="1"/>
</dbReference>
<evidence type="ECO:0000256" key="6">
    <source>
        <dbReference type="ARBA" id="ARBA00022777"/>
    </source>
</evidence>
<dbReference type="OrthoDB" id="9815750at2"/>
<dbReference type="Gene3D" id="3.30.565.10">
    <property type="entry name" value="Histidine kinase-like ATPase, C-terminal domain"/>
    <property type="match status" value="1"/>
</dbReference>
<dbReference type="SUPFAM" id="SSF55785">
    <property type="entry name" value="PYP-like sensor domain (PAS domain)"/>
    <property type="match status" value="1"/>
</dbReference>
<accession>A0A3A1VH60</accession>
<dbReference type="InterPro" id="IPR004358">
    <property type="entry name" value="Sig_transdc_His_kin-like_C"/>
</dbReference>
<keyword evidence="9" id="KW-0812">Transmembrane</keyword>
<dbReference type="GO" id="GO:0005524">
    <property type="term" value="F:ATP binding"/>
    <property type="evidence" value="ECO:0007669"/>
    <property type="project" value="UniProtKB-KW"/>
</dbReference>
<evidence type="ECO:0000259" key="11">
    <source>
        <dbReference type="PROSITE" id="PS50924"/>
    </source>
</evidence>
<feature type="domain" description="Histidine kinase" evidence="10">
    <location>
        <begin position="375"/>
        <end position="582"/>
    </location>
</feature>
<evidence type="ECO:0000256" key="4">
    <source>
        <dbReference type="ARBA" id="ARBA00022679"/>
    </source>
</evidence>
<keyword evidence="3" id="KW-0597">Phosphoprotein</keyword>
<dbReference type="InterPro" id="IPR035965">
    <property type="entry name" value="PAS-like_dom_sf"/>
</dbReference>
<dbReference type="GO" id="GO:0000155">
    <property type="term" value="F:phosphorelay sensor kinase activity"/>
    <property type="evidence" value="ECO:0007669"/>
    <property type="project" value="InterPro"/>
</dbReference>
<dbReference type="NCBIfam" id="TIGR00229">
    <property type="entry name" value="sensory_box"/>
    <property type="match status" value="1"/>
</dbReference>
<evidence type="ECO:0000313" key="13">
    <source>
        <dbReference type="Proteomes" id="UP000266482"/>
    </source>
</evidence>
<protein>
    <recommendedName>
        <fullName evidence="2">histidine kinase</fullName>
        <ecNumber evidence="2">2.7.13.3</ecNumber>
    </recommendedName>
</protein>
<keyword evidence="9" id="KW-0472">Membrane</keyword>
<dbReference type="PRINTS" id="PR00344">
    <property type="entry name" value="BCTRLSENSOR"/>
</dbReference>
<dbReference type="SMART" id="SM00388">
    <property type="entry name" value="HisKA"/>
    <property type="match status" value="1"/>
</dbReference>
<evidence type="ECO:0000256" key="5">
    <source>
        <dbReference type="ARBA" id="ARBA00022741"/>
    </source>
</evidence>
<dbReference type="Gene3D" id="3.30.450.20">
    <property type="entry name" value="PAS domain"/>
    <property type="match status" value="1"/>
</dbReference>
<dbReference type="GO" id="GO:0016020">
    <property type="term" value="C:membrane"/>
    <property type="evidence" value="ECO:0007669"/>
    <property type="project" value="UniProtKB-UniRule"/>
</dbReference>
<name>A0A3A1VH60_9BACL</name>
<keyword evidence="8" id="KW-0902">Two-component regulatory system</keyword>
<evidence type="ECO:0000313" key="12">
    <source>
        <dbReference type="EMBL" id="RIX60249.1"/>
    </source>
</evidence>
<comment type="caution">
    <text evidence="12">The sequence shown here is derived from an EMBL/GenBank/DDBJ whole genome shotgun (WGS) entry which is preliminary data.</text>
</comment>
<feature type="transmembrane region" description="Helical" evidence="9">
    <location>
        <begin position="138"/>
        <end position="159"/>
    </location>
</feature>
<dbReference type="EMBL" id="QXQA01000001">
    <property type="protein sequence ID" value="RIX60249.1"/>
    <property type="molecule type" value="Genomic_DNA"/>
</dbReference>
<sequence length="596" mass="67912">MNEHIGLGNLYYLLLALTIMCYATFTMMSMVEYIKPYDSKKFFNWMIGASLVFSLGSWTMHVISLLASDYVLTLDWSIVATLAVSVLLTFTGLYFLYRDRSSSRIREGMAAFLIALSSMTLHYTQIFSSDVQDYAVDMLWFVLSFIMSLAGSYITILLLNRKPRYYRIAGSVALGVSNLTMHLLGMRAITVEYRGMMTVERVNEYMFMLAYVIGMCTFMIISFSLITWISTRKLAVIDERYKLLVENSMDTIALIKEGKWDYMNPSGLRLFEASHEGELIGRSIYDWLEESDHAEISAWLDAEMPASPESMKPVEVVWRSLTGKLIHAEMVRVRATMYGSPIEQVIIRDISERKKNEELLIKTEKLSIAGQLAAGIAHEIRNPLTSLKGFMQLMATGRIPHDRYYSVMHGELVHIETIISELLMLSKPQAYEYVYIDIRSLMKETIGNLSQIAKQHNVKMVYVNEVGDHPLWVMGVRPQLRQVFLNLLKNAIESMQNGGHVKIRAFLEDHATVGIRIQDEGIGIPQEQLSKMGQPFYTTKEKGTGLGLMVTYKIIDNHEGHIFAESQVGVGTTFTIRLPHRYPADTKIKFLKSRSV</sequence>
<proteinExistence type="predicted"/>
<dbReference type="EC" id="2.7.13.3" evidence="2"/>
<feature type="domain" description="MHYT" evidence="11">
    <location>
        <begin position="8"/>
        <end position="192"/>
    </location>
</feature>
<dbReference type="PROSITE" id="PS50924">
    <property type="entry name" value="MHYT"/>
    <property type="match status" value="1"/>
</dbReference>
<keyword evidence="9" id="KW-1133">Transmembrane helix</keyword>
<dbReference type="InterPro" id="IPR036890">
    <property type="entry name" value="HATPase_C_sf"/>
</dbReference>
<evidence type="ECO:0000256" key="1">
    <source>
        <dbReference type="ARBA" id="ARBA00000085"/>
    </source>
</evidence>
<dbReference type="InterPro" id="IPR000014">
    <property type="entry name" value="PAS"/>
</dbReference>
<dbReference type="AlphaFoldDB" id="A0A3A1VH60"/>
<evidence type="ECO:0000259" key="10">
    <source>
        <dbReference type="PROSITE" id="PS50109"/>
    </source>
</evidence>
<feature type="transmembrane region" description="Helical" evidence="9">
    <location>
        <begin position="76"/>
        <end position="97"/>
    </location>
</feature>
<keyword evidence="13" id="KW-1185">Reference proteome</keyword>
<feature type="transmembrane region" description="Helical" evidence="9">
    <location>
        <begin position="205"/>
        <end position="230"/>
    </location>
</feature>
<dbReference type="InterPro" id="IPR005467">
    <property type="entry name" value="His_kinase_dom"/>
</dbReference>
<dbReference type="Pfam" id="PF02518">
    <property type="entry name" value="HATPase_c"/>
    <property type="match status" value="1"/>
</dbReference>
<dbReference type="SMART" id="SM00091">
    <property type="entry name" value="PAS"/>
    <property type="match status" value="1"/>
</dbReference>
<keyword evidence="5" id="KW-0547">Nucleotide-binding</keyword>
<dbReference type="PANTHER" id="PTHR43065:SF34">
    <property type="entry name" value="SPORULATION KINASE A"/>
    <property type="match status" value="1"/>
</dbReference>
<evidence type="ECO:0000256" key="8">
    <source>
        <dbReference type="ARBA" id="ARBA00023012"/>
    </source>
</evidence>
<dbReference type="InterPro" id="IPR005330">
    <property type="entry name" value="MHYT_dom"/>
</dbReference>
<dbReference type="Gene3D" id="1.10.287.130">
    <property type="match status" value="1"/>
</dbReference>
<dbReference type="SUPFAM" id="SSF55874">
    <property type="entry name" value="ATPase domain of HSP90 chaperone/DNA topoisomerase II/histidine kinase"/>
    <property type="match status" value="1"/>
</dbReference>
<dbReference type="SUPFAM" id="SSF47384">
    <property type="entry name" value="Homodimeric domain of signal transducing histidine kinase"/>
    <property type="match status" value="1"/>
</dbReference>
<dbReference type="RefSeq" id="WP_119597624.1">
    <property type="nucleotide sequence ID" value="NZ_QXQA01000001.1"/>
</dbReference>
<keyword evidence="7" id="KW-0067">ATP-binding</keyword>
<dbReference type="PANTHER" id="PTHR43065">
    <property type="entry name" value="SENSOR HISTIDINE KINASE"/>
    <property type="match status" value="1"/>
</dbReference>
<dbReference type="InterPro" id="IPR003661">
    <property type="entry name" value="HisK_dim/P_dom"/>
</dbReference>
<reference evidence="12 13" key="1">
    <citation type="submission" date="2018-09" db="EMBL/GenBank/DDBJ databases">
        <title>Paenibacillus aracenensis nov. sp. isolated from a cave in southern Spain.</title>
        <authorList>
            <person name="Jurado V."/>
            <person name="Gutierrez-Patricio S."/>
            <person name="Gonzalez-Pimentel J.L."/>
            <person name="Miller A.Z."/>
            <person name="Laiz L."/>
            <person name="Saiz-Jimenez C."/>
        </authorList>
    </citation>
    <scope>NUCLEOTIDE SEQUENCE [LARGE SCALE GENOMIC DNA]</scope>
    <source>
        <strain evidence="12 13">DSM 22867</strain>
    </source>
</reference>
<comment type="catalytic activity">
    <reaction evidence="1">
        <text>ATP + protein L-histidine = ADP + protein N-phospho-L-histidine.</text>
        <dbReference type="EC" id="2.7.13.3"/>
    </reaction>
</comment>
<keyword evidence="6" id="KW-0418">Kinase</keyword>
<dbReference type="CDD" id="cd00130">
    <property type="entry name" value="PAS"/>
    <property type="match status" value="1"/>
</dbReference>
<dbReference type="SMART" id="SM00387">
    <property type="entry name" value="HATPase_c"/>
    <property type="match status" value="1"/>
</dbReference>